<dbReference type="Proteomes" id="UP000051887">
    <property type="component" value="Unassembled WGS sequence"/>
</dbReference>
<organism evidence="2 4">
    <name type="scientific">Thalassovita autumnalis</name>
    <dbReference type="NCBI Taxonomy" id="2072972"/>
    <lineage>
        <taxon>Bacteria</taxon>
        <taxon>Pseudomonadati</taxon>
        <taxon>Pseudomonadota</taxon>
        <taxon>Alphaproteobacteria</taxon>
        <taxon>Rhodobacterales</taxon>
        <taxon>Roseobacteraceae</taxon>
        <taxon>Thalassovita</taxon>
    </lineage>
</organism>
<name>A0A0P1F5N4_9RHOB</name>
<accession>A0A0P1F5N4</accession>
<dbReference type="AlphaFoldDB" id="A0A0P1F5N4"/>
<evidence type="ECO:0000313" key="1">
    <source>
        <dbReference type="EMBL" id="CUH63165.1"/>
    </source>
</evidence>
<reference evidence="1 3" key="1">
    <citation type="submission" date="2015-09" db="EMBL/GenBank/DDBJ databases">
        <authorList>
            <person name="Rodrigo-Torres L."/>
            <person name="Arahal D.R."/>
        </authorList>
    </citation>
    <scope>NUCLEOTIDE SEQUENCE [LARGE SCALE GENOMIC DNA]</scope>
    <source>
        <strain evidence="1 3">CECT 5118</strain>
    </source>
</reference>
<dbReference type="EMBL" id="CYSC01000027">
    <property type="protein sequence ID" value="CUH72042.1"/>
    <property type="molecule type" value="Genomic_DNA"/>
</dbReference>
<keyword evidence="3" id="KW-1185">Reference proteome</keyword>
<evidence type="ECO:0000313" key="4">
    <source>
        <dbReference type="Proteomes" id="UP000051887"/>
    </source>
</evidence>
<gene>
    <name evidence="1" type="ORF">TL5118_00353</name>
    <name evidence="2" type="ORF">TL5120_01838</name>
</gene>
<evidence type="ECO:0000313" key="2">
    <source>
        <dbReference type="EMBL" id="CUH72042.1"/>
    </source>
</evidence>
<dbReference type="RefSeq" id="WP_058243278.1">
    <property type="nucleotide sequence ID" value="NZ_CYSB01000005.1"/>
</dbReference>
<dbReference type="EMBL" id="CYSB01000005">
    <property type="protein sequence ID" value="CUH63165.1"/>
    <property type="molecule type" value="Genomic_DNA"/>
</dbReference>
<dbReference type="OrthoDB" id="7859107at2"/>
<proteinExistence type="predicted"/>
<protein>
    <submittedName>
        <fullName evidence="2">Uncharacterized protein</fullName>
    </submittedName>
</protein>
<reference evidence="2 4" key="2">
    <citation type="submission" date="2015-09" db="EMBL/GenBank/DDBJ databases">
        <authorList>
            <consortium name="Swine Surveillance"/>
        </authorList>
    </citation>
    <scope>NUCLEOTIDE SEQUENCE [LARGE SCALE GENOMIC DNA]</scope>
    <source>
        <strain evidence="2 4">5120</strain>
    </source>
</reference>
<dbReference type="Proteomes" id="UP000051086">
    <property type="component" value="Unassembled WGS sequence"/>
</dbReference>
<sequence>MVIVVGLIIAFVLMLLLSNRKTRQCKWRADRSRDRDGQSYHRCVVCGEICFTNDGKPPKICRTEVPPPSL</sequence>
<evidence type="ECO:0000313" key="3">
    <source>
        <dbReference type="Proteomes" id="UP000051086"/>
    </source>
</evidence>